<proteinExistence type="predicted"/>
<keyword evidence="2" id="KW-0472">Membrane</keyword>
<evidence type="ECO:0000256" key="1">
    <source>
        <dbReference type="SAM" id="MobiDB-lite"/>
    </source>
</evidence>
<reference evidence="3 4" key="1">
    <citation type="journal article" date="2016" name="Nat. Commun.">
        <title>Thousands of microbial genomes shed light on interconnected biogeochemical processes in an aquifer system.</title>
        <authorList>
            <person name="Anantharaman K."/>
            <person name="Brown C.T."/>
            <person name="Hug L.A."/>
            <person name="Sharon I."/>
            <person name="Castelle C.J."/>
            <person name="Probst A.J."/>
            <person name="Thomas B.C."/>
            <person name="Singh A."/>
            <person name="Wilkins M.J."/>
            <person name="Karaoz U."/>
            <person name="Brodie E.L."/>
            <person name="Williams K.H."/>
            <person name="Hubbard S.S."/>
            <person name="Banfield J.F."/>
        </authorList>
    </citation>
    <scope>NUCLEOTIDE SEQUENCE [LARGE SCALE GENOMIC DNA]</scope>
</reference>
<feature type="region of interest" description="Disordered" evidence="1">
    <location>
        <begin position="68"/>
        <end position="114"/>
    </location>
</feature>
<feature type="compositionally biased region" description="Pro residues" evidence="1">
    <location>
        <begin position="75"/>
        <end position="95"/>
    </location>
</feature>
<evidence type="ECO:0000313" key="3">
    <source>
        <dbReference type="EMBL" id="OGY47304.1"/>
    </source>
</evidence>
<feature type="compositionally biased region" description="Polar residues" evidence="1">
    <location>
        <begin position="153"/>
        <end position="168"/>
    </location>
</feature>
<dbReference type="Proteomes" id="UP000178385">
    <property type="component" value="Unassembled WGS sequence"/>
</dbReference>
<keyword evidence="2" id="KW-1133">Transmembrane helix</keyword>
<gene>
    <name evidence="3" type="ORF">A2840_01655</name>
</gene>
<keyword evidence="2" id="KW-0812">Transmembrane</keyword>
<comment type="caution">
    <text evidence="3">The sequence shown here is derived from an EMBL/GenBank/DDBJ whole genome shotgun (WGS) entry which is preliminary data.</text>
</comment>
<organism evidence="3 4">
    <name type="scientific">Candidatus Buchananbacteria bacterium RIFCSPHIGHO2_01_FULL_47_11b</name>
    <dbReference type="NCBI Taxonomy" id="1797537"/>
    <lineage>
        <taxon>Bacteria</taxon>
        <taxon>Candidatus Buchananiibacteriota</taxon>
    </lineage>
</organism>
<protein>
    <submittedName>
        <fullName evidence="3">Uncharacterized protein</fullName>
    </submittedName>
</protein>
<dbReference type="AlphaFoldDB" id="A0A1G1Y553"/>
<feature type="transmembrane region" description="Helical" evidence="2">
    <location>
        <begin position="117"/>
        <end position="136"/>
    </location>
</feature>
<accession>A0A1G1Y553</accession>
<name>A0A1G1Y553_9BACT</name>
<feature type="region of interest" description="Disordered" evidence="1">
    <location>
        <begin position="143"/>
        <end position="179"/>
    </location>
</feature>
<dbReference type="EMBL" id="MHIG01000014">
    <property type="protein sequence ID" value="OGY47304.1"/>
    <property type="molecule type" value="Genomic_DNA"/>
</dbReference>
<evidence type="ECO:0000313" key="4">
    <source>
        <dbReference type="Proteomes" id="UP000178385"/>
    </source>
</evidence>
<sequence length="336" mass="36693">MENSQIRKAMEEMGLIGSELVSDEVLEGLVKRHRFEWLYSVPDVPLARQYAKHQLDTGDVPTAEQLEEIRSSTLPVPPEPTPVPPEPTPVPPVPEPIRLETTPPEPRPVQQPSNQQSPLLIGLLALAVLAILAIIYHDVMEGPAKDEPRKESSQAQNDKSPSATSNSADGRPSQAAGDLVPSATNQSLQTEIQMVNGVPIVDMDVKSQVRINPHGQLDVHVPKNITWDRVMIHVMQQGPDSDIARAVDQTIYESRTSHGYNDYDPAETKGLITHIGEAMQQEVAVQGQATQAAINKLATDQQAGFENLANGQGQTNDLLKDLPTAIARELIKRATD</sequence>
<evidence type="ECO:0000256" key="2">
    <source>
        <dbReference type="SAM" id="Phobius"/>
    </source>
</evidence>
<feature type="compositionally biased region" description="Basic and acidic residues" evidence="1">
    <location>
        <begin position="143"/>
        <end position="152"/>
    </location>
</feature>